<comment type="caution">
    <text evidence="2">The sequence shown here is derived from an EMBL/GenBank/DDBJ whole genome shotgun (WGS) entry which is preliminary data.</text>
</comment>
<proteinExistence type="predicted"/>
<gene>
    <name evidence="2" type="ORF">EATG_03706</name>
</gene>
<reference evidence="2 3" key="1">
    <citation type="submission" date="2010-04" db="EMBL/GenBank/DDBJ databases">
        <title>The Genome Sequence of Escherichia coli H605.</title>
        <authorList>
            <consortium name="The Broad Institute Genome Sequencing Platform"/>
            <consortium name="The Broad Institute Genome Sequencing Center for Infectious Disease"/>
            <person name="Feldgarden M."/>
            <person name="Gordon D.M."/>
            <person name="Johnson J.R."/>
            <person name="Johnston B.D."/>
            <person name="Young S."/>
            <person name="Zeng Q."/>
            <person name="Koehrsen M."/>
            <person name="Alvarado L."/>
            <person name="Berlin A.M."/>
            <person name="Borenstein D."/>
            <person name="Chapman S.B."/>
            <person name="Chen Z."/>
            <person name="Engels R."/>
            <person name="Freedman E."/>
            <person name="Gellesch M."/>
            <person name="Goldberg J."/>
            <person name="Griggs A."/>
            <person name="Gujja S."/>
            <person name="Heilman E.R."/>
            <person name="Heiman D.I."/>
            <person name="Hepburn T.A."/>
            <person name="Howarth C."/>
            <person name="Jen D."/>
            <person name="Larson L."/>
            <person name="Mehta T."/>
            <person name="Park D."/>
            <person name="Pearson M."/>
            <person name="Richards J."/>
            <person name="Roberts A."/>
            <person name="Saif S."/>
            <person name="Shea T.D."/>
            <person name="Shenoy N."/>
            <person name="Sisk P."/>
            <person name="Stolte C."/>
            <person name="Sykes S.N."/>
            <person name="Walk T."/>
            <person name="White J."/>
            <person name="Yandava C."/>
            <person name="Haas B."/>
            <person name="Henn M.R."/>
            <person name="Nusbaum C."/>
            <person name="Birren B."/>
        </authorList>
    </citation>
    <scope>NUCLEOTIDE SEQUENCE [LARGE SCALE GENOMIC DNA]</scope>
    <source>
        <strain evidence="2 3">H605</strain>
    </source>
</reference>
<dbReference type="Proteomes" id="UP000243401">
    <property type="component" value="Unassembled WGS sequence"/>
</dbReference>
<dbReference type="AlphaFoldDB" id="A0AAJ3NVZ1"/>
<protein>
    <submittedName>
        <fullName evidence="2">Low-affinity inorganic phosphate transporter 1</fullName>
    </submittedName>
</protein>
<feature type="transmembrane region" description="Helical" evidence="1">
    <location>
        <begin position="48"/>
        <end position="64"/>
    </location>
</feature>
<dbReference type="EMBL" id="ADJX01000009">
    <property type="protein sequence ID" value="OSL45943.1"/>
    <property type="molecule type" value="Genomic_DNA"/>
</dbReference>
<evidence type="ECO:0000313" key="3">
    <source>
        <dbReference type="Proteomes" id="UP000243401"/>
    </source>
</evidence>
<keyword evidence="1" id="KW-1133">Transmembrane helix</keyword>
<name>A0AAJ3NVZ1_ECOLX</name>
<keyword evidence="1" id="KW-0472">Membrane</keyword>
<keyword evidence="1" id="KW-0812">Transmembrane</keyword>
<accession>A0AAJ3NVZ1</accession>
<organism evidence="2 3">
    <name type="scientific">Escherichia coli H605</name>
    <dbReference type="NCBI Taxonomy" id="656410"/>
    <lineage>
        <taxon>Bacteria</taxon>
        <taxon>Pseudomonadati</taxon>
        <taxon>Pseudomonadota</taxon>
        <taxon>Gammaproteobacteria</taxon>
        <taxon>Enterobacterales</taxon>
        <taxon>Enterobacteriaceae</taxon>
        <taxon>Escherichia</taxon>
    </lineage>
</organism>
<evidence type="ECO:0000313" key="2">
    <source>
        <dbReference type="EMBL" id="OSL45943.1"/>
    </source>
</evidence>
<evidence type="ECO:0000256" key="1">
    <source>
        <dbReference type="SAM" id="Phobius"/>
    </source>
</evidence>
<sequence>MSKNHTGGKSKKSIFHFARAAKVTDNAPRSCPQNGVTSYATFVCWPGFAYRAVIIACTGFCAVLRSH</sequence>